<accession>A0ACB8I4E9</accession>
<dbReference type="Proteomes" id="UP000829398">
    <property type="component" value="Chromosome 9"/>
</dbReference>
<keyword evidence="2" id="KW-1185">Reference proteome</keyword>
<organism evidence="1 2">
    <name type="scientific">Citrus sinensis</name>
    <name type="common">Sweet orange</name>
    <name type="synonym">Citrus aurantium var. sinensis</name>
    <dbReference type="NCBI Taxonomy" id="2711"/>
    <lineage>
        <taxon>Eukaryota</taxon>
        <taxon>Viridiplantae</taxon>
        <taxon>Streptophyta</taxon>
        <taxon>Embryophyta</taxon>
        <taxon>Tracheophyta</taxon>
        <taxon>Spermatophyta</taxon>
        <taxon>Magnoliopsida</taxon>
        <taxon>eudicotyledons</taxon>
        <taxon>Gunneridae</taxon>
        <taxon>Pentapetalae</taxon>
        <taxon>rosids</taxon>
        <taxon>malvids</taxon>
        <taxon>Sapindales</taxon>
        <taxon>Rutaceae</taxon>
        <taxon>Aurantioideae</taxon>
        <taxon>Citrus</taxon>
    </lineage>
</organism>
<sequence>MASSSLLCFGLCLLVLFNACFAQIEQVTDITREGKQQRQRQQRFQTQCNIQNLNALEPRQKVESEAGVTEFWDQNNEQLQCANVAVFRQRIQQRGLLVPAYTNTPEIFYVVQGKQASISCRGIHGVVFPGCAETFQDSQQQQSFQGSKSQDQHQKVRQLREGDVIALPAGAAHWIYNNGRDQLVLVALVDVGNSQNQLDQYFRKFYLGGNPQPQLQGFSQSQGGRSQGSQGSDDGRGGNLFRGFDERLLAEAFNVNPDLIRRLQRPQIQRGIIIRVEEELRVLSPQRDREQEQEECEETPSYERDNGFEETICTMKLRHNIDKPSHADVYNPRAGRVTTVNRFNLPILRDLQLSAEKGNLYPNALLAPQWNLNAHSIVYVTRGNGRMQIVAENGENVFDGQIREGQLIVVPQGFAVVKRAGNRGLEWISFKTNDVAMTSQLAGRASVLRGLPLDVIQNSFQVSRDEAQRLKYNRQELTVFTPGPRSQWGLTVA</sequence>
<name>A0ACB8I4E9_CITSI</name>
<evidence type="ECO:0000313" key="1">
    <source>
        <dbReference type="EMBL" id="KAH9682025.1"/>
    </source>
</evidence>
<proteinExistence type="predicted"/>
<gene>
    <name evidence="1" type="ORF">KPL71_027179</name>
</gene>
<evidence type="ECO:0000313" key="2">
    <source>
        <dbReference type="Proteomes" id="UP000829398"/>
    </source>
</evidence>
<protein>
    <submittedName>
        <fullName evidence="1">Glutelin type-A 1</fullName>
    </submittedName>
</protein>
<dbReference type="EMBL" id="CM039178">
    <property type="protein sequence ID" value="KAH9682025.1"/>
    <property type="molecule type" value="Genomic_DNA"/>
</dbReference>
<reference evidence="2" key="1">
    <citation type="journal article" date="2023" name="Hortic. Res.">
        <title>A chromosome-level phased genome enabling allele-level studies in sweet orange: a case study on citrus Huanglongbing tolerance.</title>
        <authorList>
            <person name="Wu B."/>
            <person name="Yu Q."/>
            <person name="Deng Z."/>
            <person name="Duan Y."/>
            <person name="Luo F."/>
            <person name="Gmitter F. Jr."/>
        </authorList>
    </citation>
    <scope>NUCLEOTIDE SEQUENCE [LARGE SCALE GENOMIC DNA]</scope>
    <source>
        <strain evidence="2">cv. Valencia</strain>
    </source>
</reference>
<comment type="caution">
    <text evidence="1">The sequence shown here is derived from an EMBL/GenBank/DDBJ whole genome shotgun (WGS) entry which is preliminary data.</text>
</comment>